<sequence>MAKKRTKKKTTSKRKNVELFVQTVQEREIPEGTPNAALIEAAPLIGEDPSKEGYITDFISGKSVRDTPEEREAVQVFSMALVQDYGYPKSHIQTRPQHRVRKKPSDKSGKYPVDIAVFGTEDRKDDEAYIIVECKKKNRKDGQNQLEDYLRFSAARLGVWFNGEERLFLEKIEGQGKVTFRELPNIPRYG</sequence>
<evidence type="ECO:0000313" key="2">
    <source>
        <dbReference type="EMBL" id="MBB6430596.1"/>
    </source>
</evidence>
<keyword evidence="3" id="KW-1185">Reference proteome</keyword>
<comment type="caution">
    <text evidence="2">The sequence shown here is derived from an EMBL/GenBank/DDBJ whole genome shotgun (WGS) entry which is preliminary data.</text>
</comment>
<accession>A0A7X0H9G7</accession>
<dbReference type="Pfam" id="PF13588">
    <property type="entry name" value="HSDR_N_2"/>
    <property type="match status" value="1"/>
</dbReference>
<gene>
    <name evidence="2" type="ORF">HNQ40_002402</name>
</gene>
<dbReference type="AlphaFoldDB" id="A0A7X0H9G7"/>
<evidence type="ECO:0000259" key="1">
    <source>
        <dbReference type="Pfam" id="PF13588"/>
    </source>
</evidence>
<dbReference type="InterPro" id="IPR029464">
    <property type="entry name" value="HSDR_N"/>
</dbReference>
<dbReference type="Proteomes" id="UP000541810">
    <property type="component" value="Unassembled WGS sequence"/>
</dbReference>
<dbReference type="EMBL" id="JACHGY010000001">
    <property type="protein sequence ID" value="MBB6430596.1"/>
    <property type="molecule type" value="Genomic_DNA"/>
</dbReference>
<organism evidence="2 3">
    <name type="scientific">Algisphaera agarilytica</name>
    <dbReference type="NCBI Taxonomy" id="1385975"/>
    <lineage>
        <taxon>Bacteria</taxon>
        <taxon>Pseudomonadati</taxon>
        <taxon>Planctomycetota</taxon>
        <taxon>Phycisphaerae</taxon>
        <taxon>Phycisphaerales</taxon>
        <taxon>Phycisphaeraceae</taxon>
        <taxon>Algisphaera</taxon>
    </lineage>
</organism>
<feature type="domain" description="Type I restriction enzyme R protein N-terminal" evidence="1">
    <location>
        <begin position="74"/>
        <end position="187"/>
    </location>
</feature>
<protein>
    <recommendedName>
        <fullName evidence="1">Type I restriction enzyme R protein N-terminal domain-containing protein</fullName>
    </recommendedName>
</protein>
<reference evidence="2 3" key="1">
    <citation type="submission" date="2020-08" db="EMBL/GenBank/DDBJ databases">
        <title>Genomic Encyclopedia of Type Strains, Phase IV (KMG-IV): sequencing the most valuable type-strain genomes for metagenomic binning, comparative biology and taxonomic classification.</title>
        <authorList>
            <person name="Goeker M."/>
        </authorList>
    </citation>
    <scope>NUCLEOTIDE SEQUENCE [LARGE SCALE GENOMIC DNA]</scope>
    <source>
        <strain evidence="2 3">DSM 103725</strain>
    </source>
</reference>
<name>A0A7X0H9G7_9BACT</name>
<dbReference type="RefSeq" id="WP_184678101.1">
    <property type="nucleotide sequence ID" value="NZ_JACHGY010000001.1"/>
</dbReference>
<proteinExistence type="predicted"/>
<evidence type="ECO:0000313" key="3">
    <source>
        <dbReference type="Proteomes" id="UP000541810"/>
    </source>
</evidence>